<dbReference type="EMBL" id="CATOUU010000805">
    <property type="protein sequence ID" value="CAI9949861.1"/>
    <property type="molecule type" value="Genomic_DNA"/>
</dbReference>
<dbReference type="Proteomes" id="UP001642409">
    <property type="component" value="Unassembled WGS sequence"/>
</dbReference>
<comment type="caution">
    <text evidence="1">The sequence shown here is derived from an EMBL/GenBank/DDBJ whole genome shotgun (WGS) entry which is preliminary data.</text>
</comment>
<evidence type="ECO:0000313" key="2">
    <source>
        <dbReference type="EMBL" id="CAL6053691.1"/>
    </source>
</evidence>
<sequence>MQVLVFLERQCGSYLFSCRISKISEYLLSLSFEVEYGSAQNTRQTQSYMILKYKVILKQKFLPKNRFGRLLLYKLENISAYRACIIDVSPLSDFTQLQYLTFWQNKINNEDTLKHHPNFSEYDFSDQKFPTIDELKFYNIILSVHNSHKQIRKIQAEKRVSKFQESMTHQKKVST</sequence>
<evidence type="ECO:0000313" key="3">
    <source>
        <dbReference type="Proteomes" id="UP001642409"/>
    </source>
</evidence>
<reference evidence="1" key="1">
    <citation type="submission" date="2023-06" db="EMBL/GenBank/DDBJ databases">
        <authorList>
            <person name="Kurt Z."/>
        </authorList>
    </citation>
    <scope>NUCLEOTIDE SEQUENCE</scope>
</reference>
<gene>
    <name evidence="1" type="ORF">HINF_LOCUS37506</name>
    <name evidence="2" type="ORF">HINF_LOCUS45547</name>
</gene>
<organism evidence="1">
    <name type="scientific">Hexamita inflata</name>
    <dbReference type="NCBI Taxonomy" id="28002"/>
    <lineage>
        <taxon>Eukaryota</taxon>
        <taxon>Metamonada</taxon>
        <taxon>Diplomonadida</taxon>
        <taxon>Hexamitidae</taxon>
        <taxon>Hexamitinae</taxon>
        <taxon>Hexamita</taxon>
    </lineage>
</organism>
<reference evidence="2 3" key="2">
    <citation type="submission" date="2024-07" db="EMBL/GenBank/DDBJ databases">
        <authorList>
            <person name="Akdeniz Z."/>
        </authorList>
    </citation>
    <scope>NUCLEOTIDE SEQUENCE [LARGE SCALE GENOMIC DNA]</scope>
</reference>
<proteinExistence type="predicted"/>
<dbReference type="InterPro" id="IPR032675">
    <property type="entry name" value="LRR_dom_sf"/>
</dbReference>
<name>A0AA86Q155_9EUKA</name>
<accession>A0AA86Q155</accession>
<protein>
    <submittedName>
        <fullName evidence="1">Leucine-rich repeat domain superfamily</fullName>
    </submittedName>
    <submittedName>
        <fullName evidence="2">Leucine-rich_repeat domain superfamily</fullName>
    </submittedName>
</protein>
<dbReference type="EMBL" id="CAXDID020000198">
    <property type="protein sequence ID" value="CAL6053691.1"/>
    <property type="molecule type" value="Genomic_DNA"/>
</dbReference>
<dbReference type="Gene3D" id="3.80.10.10">
    <property type="entry name" value="Ribonuclease Inhibitor"/>
    <property type="match status" value="1"/>
</dbReference>
<dbReference type="AlphaFoldDB" id="A0AA86Q155"/>
<evidence type="ECO:0000313" key="1">
    <source>
        <dbReference type="EMBL" id="CAI9949861.1"/>
    </source>
</evidence>
<keyword evidence="3" id="KW-1185">Reference proteome</keyword>